<dbReference type="EMBL" id="JAGGJA010000002">
    <property type="protein sequence ID" value="MCW9706157.1"/>
    <property type="molecule type" value="Genomic_DNA"/>
</dbReference>
<evidence type="ECO:0000313" key="1">
    <source>
        <dbReference type="EMBL" id="MCW9706157.1"/>
    </source>
</evidence>
<dbReference type="Pfam" id="PF08713">
    <property type="entry name" value="DNA_alkylation"/>
    <property type="match status" value="1"/>
</dbReference>
<keyword evidence="2" id="KW-1185">Reference proteome</keyword>
<dbReference type="Gene3D" id="1.25.10.90">
    <property type="match status" value="1"/>
</dbReference>
<reference evidence="1 2" key="1">
    <citation type="submission" date="2021-03" db="EMBL/GenBank/DDBJ databases">
        <title>Aliifodinibius sp. nov., a new bacterium isolated from saline soil.</title>
        <authorList>
            <person name="Galisteo C."/>
            <person name="De La Haba R."/>
            <person name="Sanchez-Porro C."/>
            <person name="Ventosa A."/>
        </authorList>
    </citation>
    <scope>NUCLEOTIDE SEQUENCE [LARGE SCALE GENOMIC DNA]</scope>
    <source>
        <strain evidence="1 2">1BSP15-2V2</strain>
    </source>
</reference>
<dbReference type="RefSeq" id="WP_265764852.1">
    <property type="nucleotide sequence ID" value="NZ_JAGGJA010000002.1"/>
</dbReference>
<dbReference type="PANTHER" id="PTHR34070:SF1">
    <property type="entry name" value="DNA ALKYLATION REPAIR PROTEIN"/>
    <property type="match status" value="1"/>
</dbReference>
<name>A0ABT3PJQ3_9BACT</name>
<dbReference type="CDD" id="cd06561">
    <property type="entry name" value="AlkD_like"/>
    <property type="match status" value="1"/>
</dbReference>
<dbReference type="SUPFAM" id="SSF48371">
    <property type="entry name" value="ARM repeat"/>
    <property type="match status" value="1"/>
</dbReference>
<evidence type="ECO:0000313" key="2">
    <source>
        <dbReference type="Proteomes" id="UP001207918"/>
    </source>
</evidence>
<sequence>MKKEDIETALRDIADPEITEHSQRFFKTGKGEYAEGDRFLGIRVPNIRKVARQFKQLSLSEIEELLHSDFHEERLCALIIMVNRVKKANPEEQKKLYNLYMENTKYINNWDLVDTSAEHVVGRYLIGKDRSILYSLAQSNDLWERRIAIMSTYHFIKNNDFADTLAIAELLLDDEHDLIHKASGWMLREVGNRDRETEERFLDQHVQQMPRTMLRYAIEKFPEEKRQQYLKL</sequence>
<dbReference type="Proteomes" id="UP001207918">
    <property type="component" value="Unassembled WGS sequence"/>
</dbReference>
<dbReference type="PANTHER" id="PTHR34070">
    <property type="entry name" value="ARMADILLO-TYPE FOLD"/>
    <property type="match status" value="1"/>
</dbReference>
<dbReference type="InterPro" id="IPR016024">
    <property type="entry name" value="ARM-type_fold"/>
</dbReference>
<protein>
    <submittedName>
        <fullName evidence="1">DNA alkylation repair protein</fullName>
    </submittedName>
</protein>
<accession>A0ABT3PJQ3</accession>
<organism evidence="1 2">
    <name type="scientific">Fodinibius salsisoli</name>
    <dbReference type="NCBI Taxonomy" id="2820877"/>
    <lineage>
        <taxon>Bacteria</taxon>
        <taxon>Pseudomonadati</taxon>
        <taxon>Balneolota</taxon>
        <taxon>Balneolia</taxon>
        <taxon>Balneolales</taxon>
        <taxon>Balneolaceae</taxon>
        <taxon>Fodinibius</taxon>
    </lineage>
</organism>
<gene>
    <name evidence="1" type="ORF">J6I44_04800</name>
</gene>
<comment type="caution">
    <text evidence="1">The sequence shown here is derived from an EMBL/GenBank/DDBJ whole genome shotgun (WGS) entry which is preliminary data.</text>
</comment>
<dbReference type="InterPro" id="IPR014825">
    <property type="entry name" value="DNA_alkylation"/>
</dbReference>
<proteinExistence type="predicted"/>